<dbReference type="PANTHER" id="PTHR31786:SF2">
    <property type="entry name" value="FANCONI ANEMIA CORE COMPLEX-ASSOCIATED PROTEIN 24"/>
    <property type="match status" value="1"/>
</dbReference>
<sequence>MTCSTSSSAKSKFRPPSTVPHGHIITNTKWRGTELVTVLQGQVNILYEDDLNLLDFYPSAGMGVVYVTEADVVTGGYTYRSKLATLRKANIIKVVVLVDKTEVNRQYFWPVQKFVVLELGLTLLPVSSQKEAANMLAALVHAENHPRNNPFSGATKRKTGSIDEAVLASIQCVPKLGEVKGRLLLGTFHSILGIVEASEQVCVLHKPVDCYITNNSLYWISNIA</sequence>
<dbReference type="GO" id="GO:0036297">
    <property type="term" value="P:interstrand cross-link repair"/>
    <property type="evidence" value="ECO:0007669"/>
    <property type="project" value="InterPro"/>
</dbReference>
<evidence type="ECO:0000313" key="3">
    <source>
        <dbReference type="Proteomes" id="UP001209878"/>
    </source>
</evidence>
<dbReference type="CDD" id="cd20076">
    <property type="entry name" value="XPF_nuclease_FAAP24"/>
    <property type="match status" value="1"/>
</dbReference>
<reference evidence="2" key="1">
    <citation type="journal article" date="2023" name="Mol. Biol. Evol.">
        <title>Third-Generation Sequencing Reveals the Adaptive Role of the Epigenome in Three Deep-Sea Polychaetes.</title>
        <authorList>
            <person name="Perez M."/>
            <person name="Aroh O."/>
            <person name="Sun Y."/>
            <person name="Lan Y."/>
            <person name="Juniper S.K."/>
            <person name="Young C.R."/>
            <person name="Angers B."/>
            <person name="Qian P.Y."/>
        </authorList>
    </citation>
    <scope>NUCLEOTIDE SEQUENCE</scope>
    <source>
        <strain evidence="2">R07B-5</strain>
    </source>
</reference>
<dbReference type="GO" id="GO:0043240">
    <property type="term" value="C:Fanconi anaemia nuclear complex"/>
    <property type="evidence" value="ECO:0007669"/>
    <property type="project" value="InterPro"/>
</dbReference>
<dbReference type="Gene3D" id="3.40.50.10130">
    <property type="match status" value="1"/>
</dbReference>
<dbReference type="EMBL" id="JAODUO010000216">
    <property type="protein sequence ID" value="KAK2185990.1"/>
    <property type="molecule type" value="Genomic_DNA"/>
</dbReference>
<feature type="domain" description="Fanconi anemia core complex-associated protein 24 pseudonuclease" evidence="1">
    <location>
        <begin position="17"/>
        <end position="141"/>
    </location>
</feature>
<evidence type="ECO:0000313" key="2">
    <source>
        <dbReference type="EMBL" id="KAK2185990.1"/>
    </source>
</evidence>
<dbReference type="Proteomes" id="UP001209878">
    <property type="component" value="Unassembled WGS sequence"/>
</dbReference>
<name>A0AAD9UE51_RIDPI</name>
<protein>
    <recommendedName>
        <fullName evidence="1">Fanconi anemia core complex-associated protein 24 pseudonuclease domain-containing protein</fullName>
    </recommendedName>
</protein>
<dbReference type="InterPro" id="IPR026985">
    <property type="entry name" value="FAAP24"/>
</dbReference>
<dbReference type="AlphaFoldDB" id="A0AAD9UE51"/>
<keyword evidence="3" id="KW-1185">Reference proteome</keyword>
<organism evidence="2 3">
    <name type="scientific">Ridgeia piscesae</name>
    <name type="common">Tubeworm</name>
    <dbReference type="NCBI Taxonomy" id="27915"/>
    <lineage>
        <taxon>Eukaryota</taxon>
        <taxon>Metazoa</taxon>
        <taxon>Spiralia</taxon>
        <taxon>Lophotrochozoa</taxon>
        <taxon>Annelida</taxon>
        <taxon>Polychaeta</taxon>
        <taxon>Sedentaria</taxon>
        <taxon>Canalipalpata</taxon>
        <taxon>Sabellida</taxon>
        <taxon>Siboglinidae</taxon>
        <taxon>Ridgeia</taxon>
    </lineage>
</organism>
<dbReference type="InterPro" id="IPR040646">
    <property type="entry name" value="PND"/>
</dbReference>
<evidence type="ECO:0000259" key="1">
    <source>
        <dbReference type="Pfam" id="PF17949"/>
    </source>
</evidence>
<proteinExistence type="predicted"/>
<dbReference type="PANTHER" id="PTHR31786">
    <property type="entry name" value="FANCONI ANEMIA CORE COMPLEX-ASSOCIATED PROTEIN 24"/>
    <property type="match status" value="1"/>
</dbReference>
<gene>
    <name evidence="2" type="ORF">NP493_215g04031</name>
</gene>
<dbReference type="Pfam" id="PF17949">
    <property type="entry name" value="PND"/>
    <property type="match status" value="1"/>
</dbReference>
<accession>A0AAD9UE51</accession>
<dbReference type="GO" id="GO:0003682">
    <property type="term" value="F:chromatin binding"/>
    <property type="evidence" value="ECO:0007669"/>
    <property type="project" value="TreeGrafter"/>
</dbReference>
<comment type="caution">
    <text evidence="2">The sequence shown here is derived from an EMBL/GenBank/DDBJ whole genome shotgun (WGS) entry which is preliminary data.</text>
</comment>